<name>A0A0F6YFW3_9BACT</name>
<evidence type="ECO:0000313" key="3">
    <source>
        <dbReference type="Proteomes" id="UP000034883"/>
    </source>
</evidence>
<feature type="compositionally biased region" description="Basic and acidic residues" evidence="1">
    <location>
        <begin position="48"/>
        <end position="58"/>
    </location>
</feature>
<sequence>MTRLFVLLTFLAFAPPGLGFSKASRSQDGEPRYERTDERVRATAAAHDATDVHDHEIP</sequence>
<dbReference type="RefSeq" id="WP_169791294.1">
    <property type="nucleotide sequence ID" value="NZ_CP011125.1"/>
</dbReference>
<dbReference type="STRING" id="927083.DB32_000334"/>
<reference evidence="2 3" key="1">
    <citation type="submission" date="2015-03" db="EMBL/GenBank/DDBJ databases">
        <title>Genome assembly of Sandaracinus amylolyticus DSM 53668.</title>
        <authorList>
            <person name="Sharma G."/>
            <person name="Subramanian S."/>
        </authorList>
    </citation>
    <scope>NUCLEOTIDE SEQUENCE [LARGE SCALE GENOMIC DNA]</scope>
    <source>
        <strain evidence="2 3">DSM 53668</strain>
    </source>
</reference>
<evidence type="ECO:0000256" key="1">
    <source>
        <dbReference type="SAM" id="MobiDB-lite"/>
    </source>
</evidence>
<dbReference type="AlphaFoldDB" id="A0A0F6YFW3"/>
<protein>
    <submittedName>
        <fullName evidence="2">Uncharacterized protein</fullName>
    </submittedName>
</protein>
<gene>
    <name evidence="2" type="ORF">DB32_000334</name>
</gene>
<dbReference type="Proteomes" id="UP000034883">
    <property type="component" value="Chromosome"/>
</dbReference>
<dbReference type="EMBL" id="CP011125">
    <property type="protein sequence ID" value="AKF03185.1"/>
    <property type="molecule type" value="Genomic_DNA"/>
</dbReference>
<evidence type="ECO:0000313" key="2">
    <source>
        <dbReference type="EMBL" id="AKF03185.1"/>
    </source>
</evidence>
<accession>A0A0F6YFW3</accession>
<proteinExistence type="predicted"/>
<organism evidence="2 3">
    <name type="scientific">Sandaracinus amylolyticus</name>
    <dbReference type="NCBI Taxonomy" id="927083"/>
    <lineage>
        <taxon>Bacteria</taxon>
        <taxon>Pseudomonadati</taxon>
        <taxon>Myxococcota</taxon>
        <taxon>Polyangia</taxon>
        <taxon>Polyangiales</taxon>
        <taxon>Sandaracinaceae</taxon>
        <taxon>Sandaracinus</taxon>
    </lineage>
</organism>
<feature type="region of interest" description="Disordered" evidence="1">
    <location>
        <begin position="18"/>
        <end position="58"/>
    </location>
</feature>
<dbReference type="KEGG" id="samy:DB32_000334"/>
<keyword evidence="3" id="KW-1185">Reference proteome</keyword>
<feature type="compositionally biased region" description="Basic and acidic residues" evidence="1">
    <location>
        <begin position="25"/>
        <end position="41"/>
    </location>
</feature>